<proteinExistence type="predicted"/>
<dbReference type="InterPro" id="IPR053521">
    <property type="entry name" value="McjB-like"/>
</dbReference>
<evidence type="ECO:0000259" key="1">
    <source>
        <dbReference type="Pfam" id="PF13471"/>
    </source>
</evidence>
<evidence type="ECO:0000313" key="2">
    <source>
        <dbReference type="EMBL" id="RIQ20494.1"/>
    </source>
</evidence>
<evidence type="ECO:0000313" key="3">
    <source>
        <dbReference type="Proteomes" id="UP000284057"/>
    </source>
</evidence>
<gene>
    <name evidence="2" type="ORF">DY240_17785</name>
</gene>
<feature type="domain" description="Microcin J25-processing protein McjB C-terminal" evidence="1">
    <location>
        <begin position="114"/>
        <end position="194"/>
    </location>
</feature>
<protein>
    <submittedName>
        <fullName evidence="2">Lasso peptide biosynthesis B2 protein</fullName>
    </submittedName>
</protein>
<reference evidence="2 3" key="1">
    <citation type="submission" date="2018-09" db="EMBL/GenBank/DDBJ databases">
        <title>Isolation, diversity and antifungal activity of actinobacteria from wheat.</title>
        <authorList>
            <person name="Han C."/>
        </authorList>
    </citation>
    <scope>NUCLEOTIDE SEQUENCE [LARGE SCALE GENOMIC DNA]</scope>
    <source>
        <strain evidence="2 3">NEAU-YY265</strain>
    </source>
</reference>
<comment type="caution">
    <text evidence="2">The sequence shown here is derived from an EMBL/GenBank/DDBJ whole genome shotgun (WGS) entry which is preliminary data.</text>
</comment>
<dbReference type="EMBL" id="QUAL01000168">
    <property type="protein sequence ID" value="RIQ20494.1"/>
    <property type="molecule type" value="Genomic_DNA"/>
</dbReference>
<accession>A0A418KNB0</accession>
<dbReference type="Pfam" id="PF13471">
    <property type="entry name" value="Transglut_core3"/>
    <property type="match status" value="1"/>
</dbReference>
<dbReference type="InterPro" id="IPR032708">
    <property type="entry name" value="McjB_C"/>
</dbReference>
<dbReference type="NCBIfam" id="NF033537">
    <property type="entry name" value="lasso_biosyn_B2"/>
    <property type="match status" value="1"/>
</dbReference>
<keyword evidence="3" id="KW-1185">Reference proteome</keyword>
<dbReference type="Proteomes" id="UP000284057">
    <property type="component" value="Unassembled WGS sequence"/>
</dbReference>
<name>A0A418KNB0_9ACTN</name>
<organism evidence="2 3">
    <name type="scientific">Jiangella rhizosphaerae</name>
    <dbReference type="NCBI Taxonomy" id="2293569"/>
    <lineage>
        <taxon>Bacteria</taxon>
        <taxon>Bacillati</taxon>
        <taxon>Actinomycetota</taxon>
        <taxon>Actinomycetes</taxon>
        <taxon>Jiangellales</taxon>
        <taxon>Jiangellaceae</taxon>
        <taxon>Jiangella</taxon>
    </lineage>
</organism>
<dbReference type="AlphaFoldDB" id="A0A418KNB0"/>
<sequence length="200" mass="21472">MGRLRGGPGARRPRGAARGLAVRPALDAVRHAAAAGLAGRAAQSPARCRVRNPLSLVRAVPAREWPSVVAAVVIAATVEAGLRVMRLPRLAAWLGAPLGLELESPLMPADGGTTRLTAAERRRLRAVWRVLRHWPFGDTCLRRALVSGHVLRRRRPVLRVGVAKIEGRIQAHAWLEIDGVSLDPVGAATYQAFEAMGGLR</sequence>